<comment type="caution">
    <text evidence="1">The sequence shown here is derived from an EMBL/GenBank/DDBJ whole genome shotgun (WGS) entry which is preliminary data.</text>
</comment>
<evidence type="ECO:0000313" key="1">
    <source>
        <dbReference type="EMBL" id="HDX32753.1"/>
    </source>
</evidence>
<protein>
    <submittedName>
        <fullName evidence="1">Uncharacterized protein</fullName>
    </submittedName>
</protein>
<organism evidence="1">
    <name type="scientific">Caldilinea aerophila</name>
    <dbReference type="NCBI Taxonomy" id="133453"/>
    <lineage>
        <taxon>Bacteria</taxon>
        <taxon>Bacillati</taxon>
        <taxon>Chloroflexota</taxon>
        <taxon>Caldilineae</taxon>
        <taxon>Caldilineales</taxon>
        <taxon>Caldilineaceae</taxon>
        <taxon>Caldilinea</taxon>
    </lineage>
</organism>
<gene>
    <name evidence="1" type="ORF">ENQ20_14885</name>
</gene>
<reference evidence="1" key="1">
    <citation type="journal article" date="2020" name="mSystems">
        <title>Genome- and Community-Level Interaction Insights into Carbon Utilization and Element Cycling Functions of Hydrothermarchaeota in Hydrothermal Sediment.</title>
        <authorList>
            <person name="Zhou Z."/>
            <person name="Liu Y."/>
            <person name="Xu W."/>
            <person name="Pan J."/>
            <person name="Luo Z.H."/>
            <person name="Li M."/>
        </authorList>
    </citation>
    <scope>NUCLEOTIDE SEQUENCE [LARGE SCALE GENOMIC DNA]</scope>
    <source>
        <strain evidence="1">SpSt-289</strain>
    </source>
</reference>
<proteinExistence type="predicted"/>
<name>A0A7C1FMN5_9CHLR</name>
<dbReference type="AlphaFoldDB" id="A0A7C1FMN5"/>
<sequence>MLGPDGQPVDDVVRLARVRIHRVALTCPTHATPRARWQNGIQLLELDFPPSPADDETMMIRLVWTTEHVLHADYTVFLQVLNAHGQVIAQIDRWPQDGDYPTSTWRPGDCVEDVYQFERLPSDWKRVILGLYDTQVQRLLLKDGTDFAEILSRANDPP</sequence>
<dbReference type="EMBL" id="DSMG01000155">
    <property type="protein sequence ID" value="HDX32753.1"/>
    <property type="molecule type" value="Genomic_DNA"/>
</dbReference>
<accession>A0A7C1FMN5</accession>